<keyword evidence="1" id="KW-1133">Transmembrane helix</keyword>
<name>A0A1L9NZZ6_9RHOB</name>
<evidence type="ECO:0000313" key="3">
    <source>
        <dbReference type="Proteomes" id="UP000184514"/>
    </source>
</evidence>
<feature type="transmembrane region" description="Helical" evidence="1">
    <location>
        <begin position="103"/>
        <end position="124"/>
    </location>
</feature>
<proteinExistence type="predicted"/>
<feature type="transmembrane region" description="Helical" evidence="1">
    <location>
        <begin position="136"/>
        <end position="154"/>
    </location>
</feature>
<comment type="caution">
    <text evidence="2">The sequence shown here is derived from an EMBL/GenBank/DDBJ whole genome shotgun (WGS) entry which is preliminary data.</text>
</comment>
<evidence type="ECO:0000256" key="1">
    <source>
        <dbReference type="SAM" id="Phobius"/>
    </source>
</evidence>
<organism evidence="2 3">
    <name type="scientific">Planktotalea frisia</name>
    <dbReference type="NCBI Taxonomy" id="696762"/>
    <lineage>
        <taxon>Bacteria</taxon>
        <taxon>Pseudomonadati</taxon>
        <taxon>Pseudomonadota</taxon>
        <taxon>Alphaproteobacteria</taxon>
        <taxon>Rhodobacterales</taxon>
        <taxon>Paracoccaceae</taxon>
        <taxon>Planktotalea</taxon>
    </lineage>
</organism>
<dbReference type="RefSeq" id="WP_072629644.1">
    <property type="nucleotide sequence ID" value="NZ_JABBAN010000111.1"/>
</dbReference>
<dbReference type="EMBL" id="MLCB01000085">
    <property type="protein sequence ID" value="OJI94811.1"/>
    <property type="molecule type" value="Genomic_DNA"/>
</dbReference>
<evidence type="ECO:0000313" key="2">
    <source>
        <dbReference type="EMBL" id="OJI94811.1"/>
    </source>
</evidence>
<dbReference type="OrthoDB" id="7771437at2"/>
<feature type="transmembrane region" description="Helical" evidence="1">
    <location>
        <begin position="69"/>
        <end position="91"/>
    </location>
</feature>
<feature type="transmembrane region" description="Helical" evidence="1">
    <location>
        <begin position="31"/>
        <end position="49"/>
    </location>
</feature>
<reference evidence="2 3" key="1">
    <citation type="submission" date="2016-10" db="EMBL/GenBank/DDBJ databases">
        <title>Genome sequence of Planktotalea frisia SH6-1.</title>
        <authorList>
            <person name="Poehlein A."/>
            <person name="Bakenhus I."/>
            <person name="Voget S."/>
            <person name="Brinkhoff T."/>
            <person name="Simon M."/>
        </authorList>
    </citation>
    <scope>NUCLEOTIDE SEQUENCE [LARGE SCALE GENOMIC DNA]</scope>
    <source>
        <strain evidence="2 3">SH6-1</strain>
    </source>
</reference>
<keyword evidence="1" id="KW-0812">Transmembrane</keyword>
<dbReference type="STRING" id="696762.PFRI_09900"/>
<keyword evidence="1" id="KW-0472">Membrane</keyword>
<protein>
    <recommendedName>
        <fullName evidence="4">Yip1 domain protein</fullName>
    </recommendedName>
</protein>
<gene>
    <name evidence="2" type="ORF">PFRI_09900</name>
</gene>
<accession>A0A1L9NZZ6</accession>
<dbReference type="AlphaFoldDB" id="A0A1L9NZZ6"/>
<dbReference type="Proteomes" id="UP000184514">
    <property type="component" value="Unassembled WGS sequence"/>
</dbReference>
<evidence type="ECO:0008006" key="4">
    <source>
        <dbReference type="Google" id="ProtNLM"/>
    </source>
</evidence>
<keyword evidence="3" id="KW-1185">Reference proteome</keyword>
<sequence>MPATTDIVATYKGPRRAFARILSTGQREDRALMILMVGCTIAFVARWPVLARQAHLEGIELNMLLGGTLMAWLFIAPLVFYGLAALTHLLAKLVRGKGDWYGARIALFWSFLAASPLLLLNGLIEGFVGPGPGLQIVGFLWFAIFIWFWLSGLIEAERGT</sequence>